<dbReference type="GO" id="GO:0016020">
    <property type="term" value="C:membrane"/>
    <property type="evidence" value="ECO:0007669"/>
    <property type="project" value="TreeGrafter"/>
</dbReference>
<dbReference type="GO" id="GO:0016717">
    <property type="term" value="F:oxidoreductase activity, acting on paired donors, with oxidation of a pair of donors resulting in the reduction of molecular oxygen to two molecules of water"/>
    <property type="evidence" value="ECO:0007669"/>
    <property type="project" value="TreeGrafter"/>
</dbReference>
<gene>
    <name evidence="2" type="ORF">GIY30_04340</name>
</gene>
<dbReference type="PANTHER" id="PTHR19353">
    <property type="entry name" value="FATTY ACID DESATURASE 2"/>
    <property type="match status" value="1"/>
</dbReference>
<accession>A0A6L7GPW1</accession>
<feature type="domain" description="Fatty acid desaturase" evidence="1">
    <location>
        <begin position="70"/>
        <end position="335"/>
    </location>
</feature>
<dbReference type="PANTHER" id="PTHR19353:SF19">
    <property type="entry name" value="DELTA(5) FATTY ACID DESATURASE C-RELATED"/>
    <property type="match status" value="1"/>
</dbReference>
<dbReference type="InterPro" id="IPR012171">
    <property type="entry name" value="Fatty_acid_desaturase"/>
</dbReference>
<comment type="caution">
    <text evidence="2">The sequence shown here is derived from an EMBL/GenBank/DDBJ whole genome shotgun (WGS) entry which is preliminary data.</text>
</comment>
<dbReference type="Pfam" id="PF00487">
    <property type="entry name" value="FA_desaturase"/>
    <property type="match status" value="1"/>
</dbReference>
<keyword evidence="3" id="KW-1185">Reference proteome</keyword>
<proteinExistence type="predicted"/>
<dbReference type="InterPro" id="IPR005804">
    <property type="entry name" value="FA_desaturase_dom"/>
</dbReference>
<sequence length="400" mass="45670">MAITDINEYAHLTDADVEALGAELDALRREIEADRGLRDVRYLRRTIVAHRALEVVGRVALLGSHKRSLWWLGTGSLALSKIIENMELGHNVMHGQWDWMNDPEVHSTTWEWDMVCASPHWKHSHNYIHHKYTNVVGMDDDVGYKILRVTRDEPWEPRRAFQPLFNVLLALTFEWGIGLHDLALKEVIEGRKSKEEAIPQIKLFLRKIGRQVAKDYVLFPVLSGPNARHTLTANLSANVIRNLWAYVVIFCGHFPDGAEKFTTESLEDETHGQWYLRQMLGTANFNAGPAMAFLSGNLCYQIEHHLYPDLPSNRYAEIAERVRALCDKYDLPYTTGSLFVQYMKTLRTINKLALPDQFLRDTADDAPETASERRFAGIPRAAGGLKSAIADLKRNKLSRK</sequence>
<protein>
    <submittedName>
        <fullName evidence="2">Acyl-CoA desaturase</fullName>
    </submittedName>
</protein>
<dbReference type="RefSeq" id="WP_160900708.1">
    <property type="nucleotide sequence ID" value="NZ_CP102850.1"/>
</dbReference>
<dbReference type="CDD" id="cd03506">
    <property type="entry name" value="Delta6-FADS-like"/>
    <property type="match status" value="1"/>
</dbReference>
<dbReference type="AlphaFoldDB" id="A0A6L7GPW1"/>
<dbReference type="Proteomes" id="UP000475545">
    <property type="component" value="Unassembled WGS sequence"/>
</dbReference>
<organism evidence="2 3">
    <name type="scientific">Gordonia mangrovi</name>
    <dbReference type="NCBI Taxonomy" id="2665643"/>
    <lineage>
        <taxon>Bacteria</taxon>
        <taxon>Bacillati</taxon>
        <taxon>Actinomycetota</taxon>
        <taxon>Actinomycetes</taxon>
        <taxon>Mycobacteriales</taxon>
        <taxon>Gordoniaceae</taxon>
        <taxon>Gordonia</taxon>
    </lineage>
</organism>
<evidence type="ECO:0000259" key="1">
    <source>
        <dbReference type="Pfam" id="PF00487"/>
    </source>
</evidence>
<evidence type="ECO:0000313" key="3">
    <source>
        <dbReference type="Proteomes" id="UP000475545"/>
    </source>
</evidence>
<dbReference type="EMBL" id="WMBR01000001">
    <property type="protein sequence ID" value="MXP20588.1"/>
    <property type="molecule type" value="Genomic_DNA"/>
</dbReference>
<evidence type="ECO:0000313" key="2">
    <source>
        <dbReference type="EMBL" id="MXP20588.1"/>
    </source>
</evidence>
<reference evidence="2 3" key="1">
    <citation type="submission" date="2019-11" db="EMBL/GenBank/DDBJ databases">
        <title>Gordonia sp. nov., a novel actinobacterium isolated from mangrove soil in Hainan.</title>
        <authorList>
            <person name="Huang X."/>
            <person name="Xie Y."/>
            <person name="Chu X."/>
            <person name="Xiao K."/>
        </authorList>
    </citation>
    <scope>NUCLEOTIDE SEQUENCE [LARGE SCALE GENOMIC DNA]</scope>
    <source>
        <strain evidence="2 3">HNM0687</strain>
    </source>
</reference>
<name>A0A6L7GPW1_9ACTN</name>
<dbReference type="GO" id="GO:0008610">
    <property type="term" value="P:lipid biosynthetic process"/>
    <property type="evidence" value="ECO:0007669"/>
    <property type="project" value="UniProtKB-ARBA"/>
</dbReference>